<dbReference type="SUPFAM" id="SSF81799">
    <property type="entry name" value="Putative methyltransferase TM0872, insert domain"/>
    <property type="match status" value="1"/>
</dbReference>
<evidence type="ECO:0000256" key="4">
    <source>
        <dbReference type="ARBA" id="ARBA00022679"/>
    </source>
</evidence>
<keyword evidence="4 6" id="KW-0808">Transferase</keyword>
<organism evidence="6 7">
    <name type="scientific">Heliophilum fasciatum</name>
    <dbReference type="NCBI Taxonomy" id="35700"/>
    <lineage>
        <taxon>Bacteria</taxon>
        <taxon>Bacillati</taxon>
        <taxon>Bacillota</taxon>
        <taxon>Clostridia</taxon>
        <taxon>Eubacteriales</taxon>
        <taxon>Heliobacteriaceae</taxon>
        <taxon>Heliophilum</taxon>
    </lineage>
</organism>
<keyword evidence="7" id="KW-1185">Reference proteome</keyword>
<dbReference type="InterPro" id="IPR029063">
    <property type="entry name" value="SAM-dependent_MTases_sf"/>
</dbReference>
<dbReference type="PANTHER" id="PTHR11265">
    <property type="entry name" value="S-ADENOSYL-METHYLTRANSFERASE MRAW"/>
    <property type="match status" value="1"/>
</dbReference>
<accession>A0A4R2RI52</accession>
<keyword evidence="5" id="KW-0949">S-adenosyl-L-methionine</keyword>
<dbReference type="InterPro" id="IPR023397">
    <property type="entry name" value="SAM-dep_MeTrfase_MraW_recog"/>
</dbReference>
<reference evidence="6 7" key="1">
    <citation type="submission" date="2019-03" db="EMBL/GenBank/DDBJ databases">
        <title>Genomic Encyclopedia of Type Strains, Phase IV (KMG-IV): sequencing the most valuable type-strain genomes for metagenomic binning, comparative biology and taxonomic classification.</title>
        <authorList>
            <person name="Goeker M."/>
        </authorList>
    </citation>
    <scope>NUCLEOTIDE SEQUENCE [LARGE SCALE GENOMIC DNA]</scope>
    <source>
        <strain evidence="6 7">DSM 11170</strain>
    </source>
</reference>
<dbReference type="EMBL" id="SLXT01000023">
    <property type="protein sequence ID" value="TCP62139.1"/>
    <property type="molecule type" value="Genomic_DNA"/>
</dbReference>
<dbReference type="RefSeq" id="WP_131920056.1">
    <property type="nucleotide sequence ID" value="NZ_JAOQNU010000023.1"/>
</dbReference>
<dbReference type="Gene3D" id="3.40.50.150">
    <property type="entry name" value="Vaccinia Virus protein VP39"/>
    <property type="match status" value="1"/>
</dbReference>
<dbReference type="OrthoDB" id="9806637at2"/>
<dbReference type="GO" id="GO:0005737">
    <property type="term" value="C:cytoplasm"/>
    <property type="evidence" value="ECO:0007669"/>
    <property type="project" value="TreeGrafter"/>
</dbReference>
<protein>
    <submittedName>
        <fullName evidence="6">16S rRNA (Cytosine(1402)-N(4))-methyltransferase</fullName>
    </submittedName>
</protein>
<comment type="similarity">
    <text evidence="1">Belongs to the methyltransferase superfamily. RsmH family.</text>
</comment>
<dbReference type="SUPFAM" id="SSF53335">
    <property type="entry name" value="S-adenosyl-L-methionine-dependent methyltransferases"/>
    <property type="match status" value="1"/>
</dbReference>
<comment type="caution">
    <text evidence="6">The sequence shown here is derived from an EMBL/GenBank/DDBJ whole genome shotgun (WGS) entry which is preliminary data.</text>
</comment>
<evidence type="ECO:0000256" key="5">
    <source>
        <dbReference type="ARBA" id="ARBA00022691"/>
    </source>
</evidence>
<keyword evidence="3 6" id="KW-0489">Methyltransferase</keyword>
<sequence>MRRFLDRLYPEAEIARILWEYGEERWGKRIAQFIVQRRQASPLQRTDELVDVIRAAIPQGARQEGGHPAKRTFQALRIAVNDELGALQEVLPDALDVLAPGGRLVIISFHSLEDRMVKQFFADAAKGCICPPAMPVCGCGRKAQVKVLTRKPVVCSAEEAEANPRALSAKLRAALRVPE</sequence>
<dbReference type="AlphaFoldDB" id="A0A4R2RI52"/>
<dbReference type="GO" id="GO:0071424">
    <property type="term" value="F:rRNA (cytosine-N4-)-methyltransferase activity"/>
    <property type="evidence" value="ECO:0007669"/>
    <property type="project" value="TreeGrafter"/>
</dbReference>
<evidence type="ECO:0000256" key="3">
    <source>
        <dbReference type="ARBA" id="ARBA00022603"/>
    </source>
</evidence>
<dbReference type="Pfam" id="PF01795">
    <property type="entry name" value="Methyltransf_5"/>
    <property type="match status" value="1"/>
</dbReference>
<dbReference type="PANTHER" id="PTHR11265:SF0">
    <property type="entry name" value="12S RRNA N4-METHYLCYTIDINE METHYLTRANSFERASE"/>
    <property type="match status" value="1"/>
</dbReference>
<name>A0A4R2RI52_9FIRM</name>
<evidence type="ECO:0000313" key="6">
    <source>
        <dbReference type="EMBL" id="TCP62139.1"/>
    </source>
</evidence>
<dbReference type="InterPro" id="IPR002903">
    <property type="entry name" value="RsmH"/>
</dbReference>
<keyword evidence="2" id="KW-0698">rRNA processing</keyword>
<evidence type="ECO:0000256" key="2">
    <source>
        <dbReference type="ARBA" id="ARBA00022552"/>
    </source>
</evidence>
<dbReference type="GO" id="GO:0070475">
    <property type="term" value="P:rRNA base methylation"/>
    <property type="evidence" value="ECO:0007669"/>
    <property type="project" value="TreeGrafter"/>
</dbReference>
<evidence type="ECO:0000313" key="7">
    <source>
        <dbReference type="Proteomes" id="UP000294813"/>
    </source>
</evidence>
<proteinExistence type="inferred from homology"/>
<dbReference type="NCBIfam" id="TIGR00006">
    <property type="entry name" value="16S rRNA (cytosine(1402)-N(4))-methyltransferase RsmH"/>
    <property type="match status" value="1"/>
</dbReference>
<dbReference type="Proteomes" id="UP000294813">
    <property type="component" value="Unassembled WGS sequence"/>
</dbReference>
<gene>
    <name evidence="6" type="ORF">EDD73_12346</name>
</gene>
<evidence type="ECO:0000256" key="1">
    <source>
        <dbReference type="ARBA" id="ARBA00010396"/>
    </source>
</evidence>